<feature type="signal peptide" evidence="2">
    <location>
        <begin position="1"/>
        <end position="29"/>
    </location>
</feature>
<feature type="chain" id="PRO_5009582983" description="Fibronectin type-III domain-containing protein" evidence="2">
    <location>
        <begin position="30"/>
        <end position="516"/>
    </location>
</feature>
<protein>
    <recommendedName>
        <fullName evidence="3">Fibronectin type-III domain-containing protein</fullName>
    </recommendedName>
</protein>
<evidence type="ECO:0000259" key="3">
    <source>
        <dbReference type="PROSITE" id="PS50853"/>
    </source>
</evidence>
<dbReference type="Gene3D" id="2.60.40.10">
    <property type="entry name" value="Immunoglobulins"/>
    <property type="match status" value="1"/>
</dbReference>
<dbReference type="InterPro" id="IPR036116">
    <property type="entry name" value="FN3_sf"/>
</dbReference>
<dbReference type="EMBL" id="MHNL01000005">
    <property type="protein sequence ID" value="OGZ45882.1"/>
    <property type="molecule type" value="Genomic_DNA"/>
</dbReference>
<keyword evidence="1" id="KW-0175">Coiled coil</keyword>
<dbReference type="InterPro" id="IPR003961">
    <property type="entry name" value="FN3_dom"/>
</dbReference>
<accession>A0A1G2G722</accession>
<comment type="caution">
    <text evidence="4">The sequence shown here is derived from an EMBL/GenBank/DDBJ whole genome shotgun (WGS) entry which is preliminary data.</text>
</comment>
<dbReference type="STRING" id="1802115.A2756_03175"/>
<dbReference type="PROSITE" id="PS50853">
    <property type="entry name" value="FN3"/>
    <property type="match status" value="1"/>
</dbReference>
<dbReference type="Proteomes" id="UP000177785">
    <property type="component" value="Unassembled WGS sequence"/>
</dbReference>
<dbReference type="AlphaFoldDB" id="A0A1G2G722"/>
<organism evidence="4 5">
    <name type="scientific">Candidatus Ryanbacteria bacterium RIFCSPHIGHO2_01_FULL_48_27</name>
    <dbReference type="NCBI Taxonomy" id="1802115"/>
    <lineage>
        <taxon>Bacteria</taxon>
        <taxon>Candidatus Ryaniibacteriota</taxon>
    </lineage>
</organism>
<feature type="coiled-coil region" evidence="1">
    <location>
        <begin position="129"/>
        <end position="156"/>
    </location>
</feature>
<evidence type="ECO:0000313" key="4">
    <source>
        <dbReference type="EMBL" id="OGZ45882.1"/>
    </source>
</evidence>
<feature type="domain" description="Fibronectin type-III" evidence="3">
    <location>
        <begin position="294"/>
        <end position="389"/>
    </location>
</feature>
<name>A0A1G2G722_9BACT</name>
<proteinExistence type="predicted"/>
<evidence type="ECO:0000256" key="1">
    <source>
        <dbReference type="SAM" id="Coils"/>
    </source>
</evidence>
<dbReference type="SUPFAM" id="SSF49265">
    <property type="entry name" value="Fibronectin type III"/>
    <property type="match status" value="1"/>
</dbReference>
<sequence>MKTYSTLFTVAFISMPVAGMMIFAGWADAAVPPSFDIVPNNGAGDGHTKDTFFIKGVSEGVSYGAEWSITGERSSCIASGAWSGNKPSIGSEQLVIPSLNIPQALTYTLACPLYRNPFSSQVLYLIPDIRTSNDSLKALQSELKNVSIQNLNVDQRDTISLTFDVIIGQIMGVCNNLHQNVGFDVLVDGEPVLFRTQGSTQLARRIIYEEMDHATVKRLAVDPLALESGSHTLAVRVSFGVLHGTESRRVMGRFADSQNNILPRFASTMSFALAASDKLERQVQFSVERPAPHPPSNVTALYICSPEDTRAVIHWTDNAYNEDGFRVYRRRASESSFAVVATLGEDTETFTDRDVGAPGVYVYKIEAFNAVGSAMSEETSVSAGTCVQGDFTISSDFKIITMLQPFPEAGTSFSSPIRFKVRPSGGFHDPVQFSVANITAVDPRITVQDISPIFEPDDTLMSEEYGVDTPVRFRVGISARTRAGSYVVLVRAQDPSGTIVRTSSIKLDIVEPTPGR</sequence>
<reference evidence="4 5" key="1">
    <citation type="journal article" date="2016" name="Nat. Commun.">
        <title>Thousands of microbial genomes shed light on interconnected biogeochemical processes in an aquifer system.</title>
        <authorList>
            <person name="Anantharaman K."/>
            <person name="Brown C.T."/>
            <person name="Hug L.A."/>
            <person name="Sharon I."/>
            <person name="Castelle C.J."/>
            <person name="Probst A.J."/>
            <person name="Thomas B.C."/>
            <person name="Singh A."/>
            <person name="Wilkins M.J."/>
            <person name="Karaoz U."/>
            <person name="Brodie E.L."/>
            <person name="Williams K.H."/>
            <person name="Hubbard S.S."/>
            <person name="Banfield J.F."/>
        </authorList>
    </citation>
    <scope>NUCLEOTIDE SEQUENCE [LARGE SCALE GENOMIC DNA]</scope>
</reference>
<keyword evidence="2" id="KW-0732">Signal</keyword>
<evidence type="ECO:0000313" key="5">
    <source>
        <dbReference type="Proteomes" id="UP000177785"/>
    </source>
</evidence>
<dbReference type="InterPro" id="IPR013783">
    <property type="entry name" value="Ig-like_fold"/>
</dbReference>
<gene>
    <name evidence="4" type="ORF">A2756_03175</name>
</gene>
<evidence type="ECO:0000256" key="2">
    <source>
        <dbReference type="SAM" id="SignalP"/>
    </source>
</evidence>